<dbReference type="EMBL" id="CAJPDR010000262">
    <property type="protein sequence ID" value="CAF9929146.1"/>
    <property type="molecule type" value="Genomic_DNA"/>
</dbReference>
<keyword evidence="2" id="KW-0378">Hydrolase</keyword>
<dbReference type="Gene3D" id="1.10.150.240">
    <property type="entry name" value="Putative phosphatase, domain 2"/>
    <property type="match status" value="1"/>
</dbReference>
<evidence type="ECO:0000313" key="3">
    <source>
        <dbReference type="EMBL" id="CAF9929146.1"/>
    </source>
</evidence>
<dbReference type="PANTHER" id="PTHR43316:SF3">
    <property type="entry name" value="HALOACID DEHALOGENASE, TYPE II (AFU_ORTHOLOGUE AFUA_2G07750)-RELATED"/>
    <property type="match status" value="1"/>
</dbReference>
<dbReference type="InterPro" id="IPR036412">
    <property type="entry name" value="HAD-like_sf"/>
</dbReference>
<comment type="similarity">
    <text evidence="1">Belongs to the HAD-like hydrolase superfamily. S-2-haloalkanoic acid dehalogenase family.</text>
</comment>
<dbReference type="PRINTS" id="PR00413">
    <property type="entry name" value="HADHALOGNASE"/>
</dbReference>
<evidence type="ECO:0000256" key="1">
    <source>
        <dbReference type="ARBA" id="ARBA00008106"/>
    </source>
</evidence>
<evidence type="ECO:0000313" key="4">
    <source>
        <dbReference type="Proteomes" id="UP000664203"/>
    </source>
</evidence>
<dbReference type="GO" id="GO:0019120">
    <property type="term" value="F:hydrolase activity, acting on acid halide bonds, in C-halide compounds"/>
    <property type="evidence" value="ECO:0007669"/>
    <property type="project" value="InterPro"/>
</dbReference>
<proteinExistence type="inferred from homology"/>
<evidence type="ECO:0000256" key="2">
    <source>
        <dbReference type="ARBA" id="ARBA00022801"/>
    </source>
</evidence>
<organism evidence="3 4">
    <name type="scientific">Alectoria fallacina</name>
    <dbReference type="NCBI Taxonomy" id="1903189"/>
    <lineage>
        <taxon>Eukaryota</taxon>
        <taxon>Fungi</taxon>
        <taxon>Dikarya</taxon>
        <taxon>Ascomycota</taxon>
        <taxon>Pezizomycotina</taxon>
        <taxon>Lecanoromycetes</taxon>
        <taxon>OSLEUM clade</taxon>
        <taxon>Lecanoromycetidae</taxon>
        <taxon>Lecanorales</taxon>
        <taxon>Lecanorineae</taxon>
        <taxon>Parmeliaceae</taxon>
        <taxon>Alectoria</taxon>
    </lineage>
</organism>
<dbReference type="GO" id="GO:0016791">
    <property type="term" value="F:phosphatase activity"/>
    <property type="evidence" value="ECO:0007669"/>
    <property type="project" value="UniProtKB-ARBA"/>
</dbReference>
<reference evidence="3" key="1">
    <citation type="submission" date="2021-03" db="EMBL/GenBank/DDBJ databases">
        <authorList>
            <person name="Tagirdzhanova G."/>
        </authorList>
    </citation>
    <scope>NUCLEOTIDE SEQUENCE</scope>
</reference>
<dbReference type="AlphaFoldDB" id="A0A8H3FQY4"/>
<accession>A0A8H3FQY4</accession>
<sequence length="259" mass="28220">MADKTVIAFDLYGTLLSTESIAKELATHFGQEKAASLAGLWRRYQLEYTWRLNSMNPFIASASPVDSPEGQFQPFSDITRNSLDHALTDSKLFLDDESSGHLMKAYDSLSTFPDVSPALKALADERAITAVVFSNGTNSMVTNSVKSSPGLGPHADVFKEIVTVEEVQCFKPDPKVYYHLAEKMGKGKSKQAMSEMWLVSGNPFDVVGARAVGMQAAWVDRGGAGWTDGLVRGETGKPTVVVKGLGEVVEAVKKHRRFL</sequence>
<dbReference type="Proteomes" id="UP000664203">
    <property type="component" value="Unassembled WGS sequence"/>
</dbReference>
<dbReference type="NCBIfam" id="TIGR01428">
    <property type="entry name" value="HAD_type_II"/>
    <property type="match status" value="1"/>
</dbReference>
<gene>
    <name evidence="3" type="ORF">ALECFALPRED_004260</name>
</gene>
<evidence type="ECO:0008006" key="5">
    <source>
        <dbReference type="Google" id="ProtNLM"/>
    </source>
</evidence>
<dbReference type="PANTHER" id="PTHR43316">
    <property type="entry name" value="HYDROLASE, HALOACID DELAHOGENASE-RELATED"/>
    <property type="match status" value="1"/>
</dbReference>
<dbReference type="Gene3D" id="3.40.50.1000">
    <property type="entry name" value="HAD superfamily/HAD-like"/>
    <property type="match status" value="1"/>
</dbReference>
<dbReference type="SFLD" id="SFLDS00003">
    <property type="entry name" value="Haloacid_Dehalogenase"/>
    <property type="match status" value="1"/>
</dbReference>
<dbReference type="InterPro" id="IPR023198">
    <property type="entry name" value="PGP-like_dom2"/>
</dbReference>
<dbReference type="InterPro" id="IPR006328">
    <property type="entry name" value="2-HAD"/>
</dbReference>
<name>A0A8H3FQY4_9LECA</name>
<protein>
    <recommendedName>
        <fullName evidence="5">Haloacid dehalogenase</fullName>
    </recommendedName>
</protein>
<comment type="caution">
    <text evidence="3">The sequence shown here is derived from an EMBL/GenBank/DDBJ whole genome shotgun (WGS) entry which is preliminary data.</text>
</comment>
<dbReference type="InterPro" id="IPR023214">
    <property type="entry name" value="HAD_sf"/>
</dbReference>
<keyword evidence="4" id="KW-1185">Reference proteome</keyword>
<dbReference type="SUPFAM" id="SSF56784">
    <property type="entry name" value="HAD-like"/>
    <property type="match status" value="1"/>
</dbReference>
<dbReference type="InterPro" id="IPR006439">
    <property type="entry name" value="HAD-SF_hydro_IA"/>
</dbReference>
<dbReference type="Pfam" id="PF00702">
    <property type="entry name" value="Hydrolase"/>
    <property type="match status" value="1"/>
</dbReference>
<dbReference type="SFLD" id="SFLDG01129">
    <property type="entry name" value="C1.5:_HAD__Beta-PGM__Phosphata"/>
    <property type="match status" value="1"/>
</dbReference>
<dbReference type="OrthoDB" id="3256520at2759"/>
<dbReference type="InterPro" id="IPR051540">
    <property type="entry name" value="S-2-haloacid_dehalogenase"/>
</dbReference>